<dbReference type="AlphaFoldDB" id="A0A151IKZ4"/>
<dbReference type="InterPro" id="IPR003593">
    <property type="entry name" value="AAA+_ATPase"/>
</dbReference>
<dbReference type="PANTHER" id="PTHR23078">
    <property type="entry name" value="VESICULAR-FUSION PROTEIN NSF"/>
    <property type="match status" value="1"/>
</dbReference>
<sequence length="307" mass="35181">MATQNIEQQQRKLNAETLQNKLDMEEDQRKRRSSDMELTVDDSLLVEKNNGEDNSVKRLNVESLKPWLGSKIITWGPPVIEILEIGNLYAKVARKTGLFTVLLEGPPHSGKTTLAAHIAKNSNFEFFKVITPEDILNLDEFDNETAKCRYIREMFNEAYRASCSCILIDNIERLLNYCPIKQKYSTMMLQTLLVLLEKSPPPGHKLLILCTTNWTKCVDDLKLIPTFNAILEVPFLSTIEHVLNILTEVNLFSKHQMASFKAKLQEKQKVLIGIKNLLRLINIVREINSSDRVDDFLAKLEDEGELH</sequence>
<dbReference type="EMBL" id="KQ977151">
    <property type="protein sequence ID" value="KYN05274.1"/>
    <property type="molecule type" value="Genomic_DNA"/>
</dbReference>
<keyword evidence="4" id="KW-0378">Hydrolase</keyword>
<accession>A0A151IKZ4</accession>
<dbReference type="Pfam" id="PF21964">
    <property type="entry name" value="NSF_ATPase_lid"/>
    <property type="match status" value="1"/>
</dbReference>
<dbReference type="GO" id="GO:0005795">
    <property type="term" value="C:Golgi stack"/>
    <property type="evidence" value="ECO:0007669"/>
    <property type="project" value="TreeGrafter"/>
</dbReference>
<dbReference type="GO" id="GO:0016887">
    <property type="term" value="F:ATP hydrolysis activity"/>
    <property type="evidence" value="ECO:0007669"/>
    <property type="project" value="InterPro"/>
</dbReference>
<comment type="cofactor">
    <cofactor evidence="4">
        <name>Mg(2+)</name>
        <dbReference type="ChEBI" id="CHEBI:18420"/>
    </cofactor>
    <text evidence="4">Binds 1 Mg(2+) ion per subunit.</text>
</comment>
<dbReference type="Proteomes" id="UP000078542">
    <property type="component" value="Unassembled WGS sequence"/>
</dbReference>
<reference evidence="7 8" key="1">
    <citation type="submission" date="2016-03" db="EMBL/GenBank/DDBJ databases">
        <title>Cyphomyrmex costatus WGS genome.</title>
        <authorList>
            <person name="Nygaard S."/>
            <person name="Hu H."/>
            <person name="Boomsma J."/>
            <person name="Zhang G."/>
        </authorList>
    </citation>
    <scope>NUCLEOTIDE SEQUENCE [LARGE SCALE GENOMIC DNA]</scope>
    <source>
        <strain evidence="7">MS0001</strain>
        <tissue evidence="7">Whole body</tissue>
    </source>
</reference>
<evidence type="ECO:0000256" key="1">
    <source>
        <dbReference type="ARBA" id="ARBA00006914"/>
    </source>
</evidence>
<dbReference type="GO" id="GO:0035494">
    <property type="term" value="P:SNARE complex disassembly"/>
    <property type="evidence" value="ECO:0007669"/>
    <property type="project" value="InterPro"/>
</dbReference>
<dbReference type="SUPFAM" id="SSF52540">
    <property type="entry name" value="P-loop containing nucleoside triphosphate hydrolases"/>
    <property type="match status" value="1"/>
</dbReference>
<comment type="subcellular location">
    <subcellularLocation>
        <location evidence="4">Cytoplasm</location>
    </subcellularLocation>
</comment>
<organism evidence="7 8">
    <name type="scientific">Cyphomyrmex costatus</name>
    <dbReference type="NCBI Taxonomy" id="456900"/>
    <lineage>
        <taxon>Eukaryota</taxon>
        <taxon>Metazoa</taxon>
        <taxon>Ecdysozoa</taxon>
        <taxon>Arthropoda</taxon>
        <taxon>Hexapoda</taxon>
        <taxon>Insecta</taxon>
        <taxon>Pterygota</taxon>
        <taxon>Neoptera</taxon>
        <taxon>Endopterygota</taxon>
        <taxon>Hymenoptera</taxon>
        <taxon>Apocrita</taxon>
        <taxon>Aculeata</taxon>
        <taxon>Formicoidea</taxon>
        <taxon>Formicidae</taxon>
        <taxon>Myrmicinae</taxon>
        <taxon>Cyphomyrmex</taxon>
    </lineage>
</organism>
<feature type="region of interest" description="Disordered" evidence="5">
    <location>
        <begin position="1"/>
        <end position="36"/>
    </location>
</feature>
<keyword evidence="4" id="KW-0931">ER-Golgi transport</keyword>
<dbReference type="OrthoDB" id="9982946at2759"/>
<dbReference type="FunFam" id="3.40.50.300:FF:000166">
    <property type="entry name" value="vesicle-fusing ATPase isoform X1"/>
    <property type="match status" value="1"/>
</dbReference>
<dbReference type="GO" id="GO:0043001">
    <property type="term" value="P:Golgi to plasma membrane protein transport"/>
    <property type="evidence" value="ECO:0007669"/>
    <property type="project" value="TreeGrafter"/>
</dbReference>
<evidence type="ECO:0000256" key="3">
    <source>
        <dbReference type="ARBA" id="ARBA00022840"/>
    </source>
</evidence>
<keyword evidence="4" id="KW-0460">Magnesium</keyword>
<dbReference type="PANTHER" id="PTHR23078:SF3">
    <property type="entry name" value="VESICLE-FUSING ATPASE"/>
    <property type="match status" value="1"/>
</dbReference>
<dbReference type="Gene3D" id="1.10.8.60">
    <property type="match status" value="1"/>
</dbReference>
<evidence type="ECO:0000259" key="6">
    <source>
        <dbReference type="SMART" id="SM00382"/>
    </source>
</evidence>
<proteinExistence type="inferred from homology"/>
<dbReference type="InterPro" id="IPR054419">
    <property type="entry name" value="NSF_ATPase_lid"/>
</dbReference>
<keyword evidence="4" id="KW-0479">Metal-binding</keyword>
<dbReference type="Pfam" id="PF00004">
    <property type="entry name" value="AAA"/>
    <property type="match status" value="1"/>
</dbReference>
<evidence type="ECO:0000256" key="2">
    <source>
        <dbReference type="ARBA" id="ARBA00022741"/>
    </source>
</evidence>
<keyword evidence="8" id="KW-1185">Reference proteome</keyword>
<dbReference type="InterPro" id="IPR039812">
    <property type="entry name" value="Vesicle-fus_ATPase"/>
</dbReference>
<comment type="similarity">
    <text evidence="1 4">Belongs to the AAA ATPase family.</text>
</comment>
<evidence type="ECO:0000256" key="4">
    <source>
        <dbReference type="RuleBase" id="RU367045"/>
    </source>
</evidence>
<keyword evidence="4" id="KW-0963">Cytoplasm</keyword>
<dbReference type="EC" id="3.6.4.6" evidence="4"/>
<dbReference type="Gene3D" id="3.40.50.300">
    <property type="entry name" value="P-loop containing nucleotide triphosphate hydrolases"/>
    <property type="match status" value="1"/>
</dbReference>
<dbReference type="InterPro" id="IPR003959">
    <property type="entry name" value="ATPase_AAA_core"/>
</dbReference>
<evidence type="ECO:0000313" key="7">
    <source>
        <dbReference type="EMBL" id="KYN05274.1"/>
    </source>
</evidence>
<keyword evidence="4" id="KW-0653">Protein transport</keyword>
<dbReference type="InterPro" id="IPR027417">
    <property type="entry name" value="P-loop_NTPase"/>
</dbReference>
<feature type="domain" description="AAA+ ATPase" evidence="6">
    <location>
        <begin position="97"/>
        <end position="246"/>
    </location>
</feature>
<dbReference type="KEGG" id="ccoa:108771811"/>
<evidence type="ECO:0000313" key="8">
    <source>
        <dbReference type="Proteomes" id="UP000078542"/>
    </source>
</evidence>
<dbReference type="GO" id="GO:0006891">
    <property type="term" value="P:intra-Golgi vesicle-mediated transport"/>
    <property type="evidence" value="ECO:0007669"/>
    <property type="project" value="TreeGrafter"/>
</dbReference>
<dbReference type="SMART" id="SM00382">
    <property type="entry name" value="AAA"/>
    <property type="match status" value="1"/>
</dbReference>
<dbReference type="GO" id="GO:0005524">
    <property type="term" value="F:ATP binding"/>
    <property type="evidence" value="ECO:0007669"/>
    <property type="project" value="UniProtKB-UniRule"/>
</dbReference>
<gene>
    <name evidence="7" type="ORF">ALC62_03797</name>
</gene>
<keyword evidence="4" id="KW-0813">Transport</keyword>
<keyword evidence="3 4" id="KW-0067">ATP-binding</keyword>
<dbReference type="STRING" id="456900.A0A151IKZ4"/>
<protein>
    <recommendedName>
        <fullName evidence="4">Vesicle-fusing ATPase</fullName>
        <ecNumber evidence="4">3.6.4.6</ecNumber>
    </recommendedName>
</protein>
<dbReference type="GO" id="GO:0046872">
    <property type="term" value="F:metal ion binding"/>
    <property type="evidence" value="ECO:0007669"/>
    <property type="project" value="UniProtKB-UniRule"/>
</dbReference>
<name>A0A151IKZ4_9HYME</name>
<comment type="function">
    <text evidence="4">Required for vesicle-mediated transport. Catalyzes the fusion of transport vesicles within the Golgi cisternae. Is also required for transport from the endoplasmic reticulum to the Golgi stack. Seems to function as a fusion protein required for the delivery of cargo proteins to all compartments of the Golgi stack independent of vesicle origin.</text>
</comment>
<evidence type="ECO:0000256" key="5">
    <source>
        <dbReference type="SAM" id="MobiDB-lite"/>
    </source>
</evidence>
<comment type="catalytic activity">
    <reaction evidence="4">
        <text>ATP + H2O = ADP + phosphate + H(+)</text>
        <dbReference type="Rhea" id="RHEA:13065"/>
        <dbReference type="ChEBI" id="CHEBI:15377"/>
        <dbReference type="ChEBI" id="CHEBI:15378"/>
        <dbReference type="ChEBI" id="CHEBI:30616"/>
        <dbReference type="ChEBI" id="CHEBI:43474"/>
        <dbReference type="ChEBI" id="CHEBI:456216"/>
        <dbReference type="EC" id="3.6.4.6"/>
    </reaction>
</comment>
<keyword evidence="2 4" id="KW-0547">Nucleotide-binding</keyword>